<proteinExistence type="predicted"/>
<protein>
    <submittedName>
        <fullName evidence="2">Uncharacterized protein</fullName>
    </submittedName>
</protein>
<dbReference type="EMBL" id="CAICTM010000064">
    <property type="protein sequence ID" value="CAB9499616.1"/>
    <property type="molecule type" value="Genomic_DNA"/>
</dbReference>
<keyword evidence="3" id="KW-1185">Reference proteome</keyword>
<feature type="compositionally biased region" description="Basic and acidic residues" evidence="1">
    <location>
        <begin position="59"/>
        <end position="69"/>
    </location>
</feature>
<dbReference type="AlphaFoldDB" id="A0A9N8H3N4"/>
<gene>
    <name evidence="2" type="ORF">SEMRO_65_G036670.1</name>
</gene>
<organism evidence="2 3">
    <name type="scientific">Seminavis robusta</name>
    <dbReference type="NCBI Taxonomy" id="568900"/>
    <lineage>
        <taxon>Eukaryota</taxon>
        <taxon>Sar</taxon>
        <taxon>Stramenopiles</taxon>
        <taxon>Ochrophyta</taxon>
        <taxon>Bacillariophyta</taxon>
        <taxon>Bacillariophyceae</taxon>
        <taxon>Bacillariophycidae</taxon>
        <taxon>Naviculales</taxon>
        <taxon>Naviculaceae</taxon>
        <taxon>Seminavis</taxon>
    </lineage>
</organism>
<comment type="caution">
    <text evidence="2">The sequence shown here is derived from an EMBL/GenBank/DDBJ whole genome shotgun (WGS) entry which is preliminary data.</text>
</comment>
<feature type="compositionally biased region" description="Low complexity" evidence="1">
    <location>
        <begin position="36"/>
        <end position="55"/>
    </location>
</feature>
<accession>A0A9N8H3N4</accession>
<feature type="region of interest" description="Disordered" evidence="1">
    <location>
        <begin position="85"/>
        <end position="129"/>
    </location>
</feature>
<name>A0A9N8H3N4_9STRA</name>
<evidence type="ECO:0000256" key="1">
    <source>
        <dbReference type="SAM" id="MobiDB-lite"/>
    </source>
</evidence>
<reference evidence="2" key="1">
    <citation type="submission" date="2020-06" db="EMBL/GenBank/DDBJ databases">
        <authorList>
            <consortium name="Plant Systems Biology data submission"/>
        </authorList>
    </citation>
    <scope>NUCLEOTIDE SEQUENCE</scope>
    <source>
        <strain evidence="2">D6</strain>
    </source>
</reference>
<feature type="region of interest" description="Disordered" evidence="1">
    <location>
        <begin position="35"/>
        <end position="70"/>
    </location>
</feature>
<dbReference type="Proteomes" id="UP001153069">
    <property type="component" value="Unassembled WGS sequence"/>
</dbReference>
<evidence type="ECO:0000313" key="2">
    <source>
        <dbReference type="EMBL" id="CAB9499616.1"/>
    </source>
</evidence>
<evidence type="ECO:0000313" key="3">
    <source>
        <dbReference type="Proteomes" id="UP001153069"/>
    </source>
</evidence>
<sequence length="129" mass="14628">MPDPVTHLKLWELLAATNSSLQPRMSDPTCILHLFTSSRTRQQSSSGPRQQSSPTVDSENLKDPADTHQQHAFCQALKQMEKPLLFTDLDDQNKTTASNPPRGKTHQGFVLEQDFPPYSQLRRPSFRGR</sequence>